<keyword evidence="10" id="KW-1185">Reference proteome</keyword>
<gene>
    <name evidence="9" type="ORF">B0T10DRAFT_409235</name>
</gene>
<dbReference type="FunFam" id="1.10.8.60:FF:000015">
    <property type="entry name" value="vacuolar protein sorting-associated protein 4A"/>
    <property type="match status" value="1"/>
</dbReference>
<dbReference type="PANTHER" id="PTHR23074:SF83">
    <property type="entry name" value="VACUOLAR PROTEIN SORTING-ASSOCIATED PROTEIN 4A"/>
    <property type="match status" value="1"/>
</dbReference>
<evidence type="ECO:0000256" key="2">
    <source>
        <dbReference type="ARBA" id="ARBA00006914"/>
    </source>
</evidence>
<evidence type="ECO:0000259" key="8">
    <source>
        <dbReference type="SMART" id="SM00382"/>
    </source>
</evidence>
<evidence type="ECO:0000313" key="10">
    <source>
        <dbReference type="Proteomes" id="UP000777438"/>
    </source>
</evidence>
<keyword evidence="5 7" id="KW-0067">ATP-binding</keyword>
<dbReference type="GO" id="GO:0010008">
    <property type="term" value="C:endosome membrane"/>
    <property type="evidence" value="ECO:0007669"/>
    <property type="project" value="UniProtKB-SubCell"/>
</dbReference>
<dbReference type="InterPro" id="IPR050304">
    <property type="entry name" value="MT-severing_AAA_ATPase"/>
</dbReference>
<evidence type="ECO:0000256" key="1">
    <source>
        <dbReference type="ARBA" id="ARBA00004481"/>
    </source>
</evidence>
<dbReference type="SUPFAM" id="SSF52540">
    <property type="entry name" value="P-loop containing nucleoside triphosphate hydrolases"/>
    <property type="match status" value="1"/>
</dbReference>
<dbReference type="Pfam" id="PF17862">
    <property type="entry name" value="AAA_lid_3"/>
    <property type="match status" value="1"/>
</dbReference>
<organism evidence="9 10">
    <name type="scientific">Thelonectria olida</name>
    <dbReference type="NCBI Taxonomy" id="1576542"/>
    <lineage>
        <taxon>Eukaryota</taxon>
        <taxon>Fungi</taxon>
        <taxon>Dikarya</taxon>
        <taxon>Ascomycota</taxon>
        <taxon>Pezizomycotina</taxon>
        <taxon>Sordariomycetes</taxon>
        <taxon>Hypocreomycetidae</taxon>
        <taxon>Hypocreales</taxon>
        <taxon>Nectriaceae</taxon>
        <taxon>Thelonectria</taxon>
    </lineage>
</organism>
<name>A0A9P9ALI2_9HYPO</name>
<dbReference type="Pfam" id="PF09336">
    <property type="entry name" value="Vps4_C"/>
    <property type="match status" value="1"/>
</dbReference>
<evidence type="ECO:0000256" key="3">
    <source>
        <dbReference type="ARBA" id="ARBA00022741"/>
    </source>
</evidence>
<comment type="caution">
    <text evidence="9">The sequence shown here is derived from an EMBL/GenBank/DDBJ whole genome shotgun (WGS) entry which is preliminary data.</text>
</comment>
<sequence length="362" mass="40358">MTPSTDFLQFDNASEVDKLSKKFNDTKLKDSLLSSIVSEKPNVKWEDVAGLEAAKAELQEAIIFPLRFPQMFRGKRQARRALLLYGPPGTGKSYLAKAVATEVDHTLFSVSSGDVMSKWLGESEGLMRQLFILAREKKPSIIFIDEIDALCGKRDSGGANGEDTARLKTEFLVQMDGLGNNNDGVFVLAATNLPWSLDPAVRRRFQKRIHVPLPDEEARKELFKVHLGDMAPTISGNEHAFQQLAQSTKGFSGSDIANLVQDALMMPIRKVHSATHFRKVIPLLFFIEVESMTNLCWYTPCNPNDPGATPLKWSQVPGKQLKEPSLLLEDLYRAVEKTKPSVGEDEVKQCSEWTQQFGMEGA</sequence>
<dbReference type="Gene3D" id="1.10.8.60">
    <property type="match status" value="1"/>
</dbReference>
<dbReference type="InterPro" id="IPR041569">
    <property type="entry name" value="AAA_lid_3"/>
</dbReference>
<comment type="similarity">
    <text evidence="2 7">Belongs to the AAA ATPase family.</text>
</comment>
<dbReference type="AlphaFoldDB" id="A0A9P9ALI2"/>
<evidence type="ECO:0000313" key="9">
    <source>
        <dbReference type="EMBL" id="KAH6884809.1"/>
    </source>
</evidence>
<dbReference type="GO" id="GO:0016887">
    <property type="term" value="F:ATP hydrolysis activity"/>
    <property type="evidence" value="ECO:0007669"/>
    <property type="project" value="InterPro"/>
</dbReference>
<dbReference type="PANTHER" id="PTHR23074">
    <property type="entry name" value="AAA DOMAIN-CONTAINING"/>
    <property type="match status" value="1"/>
</dbReference>
<evidence type="ECO:0000256" key="5">
    <source>
        <dbReference type="ARBA" id="ARBA00022840"/>
    </source>
</evidence>
<reference evidence="9 10" key="1">
    <citation type="journal article" date="2021" name="Nat. Commun.">
        <title>Genetic determinants of endophytism in the Arabidopsis root mycobiome.</title>
        <authorList>
            <person name="Mesny F."/>
            <person name="Miyauchi S."/>
            <person name="Thiergart T."/>
            <person name="Pickel B."/>
            <person name="Atanasova L."/>
            <person name="Karlsson M."/>
            <person name="Huettel B."/>
            <person name="Barry K.W."/>
            <person name="Haridas S."/>
            <person name="Chen C."/>
            <person name="Bauer D."/>
            <person name="Andreopoulos W."/>
            <person name="Pangilinan J."/>
            <person name="LaButti K."/>
            <person name="Riley R."/>
            <person name="Lipzen A."/>
            <person name="Clum A."/>
            <person name="Drula E."/>
            <person name="Henrissat B."/>
            <person name="Kohler A."/>
            <person name="Grigoriev I.V."/>
            <person name="Martin F.M."/>
            <person name="Hacquard S."/>
        </authorList>
    </citation>
    <scope>NUCLEOTIDE SEQUENCE [LARGE SCALE GENOMIC DNA]</scope>
    <source>
        <strain evidence="9 10">MPI-CAGE-CH-0241</strain>
    </source>
</reference>
<feature type="domain" description="AAA+ ATPase" evidence="8">
    <location>
        <begin position="78"/>
        <end position="215"/>
    </location>
</feature>
<dbReference type="PROSITE" id="PS00674">
    <property type="entry name" value="AAA"/>
    <property type="match status" value="1"/>
</dbReference>
<evidence type="ECO:0000256" key="4">
    <source>
        <dbReference type="ARBA" id="ARBA00022753"/>
    </source>
</evidence>
<proteinExistence type="inferred from homology"/>
<comment type="subcellular location">
    <subcellularLocation>
        <location evidence="1">Endosome membrane</location>
        <topology evidence="1">Peripheral membrane protein</topology>
    </subcellularLocation>
</comment>
<dbReference type="Pfam" id="PF00004">
    <property type="entry name" value="AAA"/>
    <property type="match status" value="1"/>
</dbReference>
<keyword evidence="6" id="KW-0472">Membrane</keyword>
<dbReference type="EMBL" id="JAGPYM010000019">
    <property type="protein sequence ID" value="KAH6884809.1"/>
    <property type="molecule type" value="Genomic_DNA"/>
</dbReference>
<keyword evidence="4" id="KW-0967">Endosome</keyword>
<dbReference type="InterPro" id="IPR027417">
    <property type="entry name" value="P-loop_NTPase"/>
</dbReference>
<evidence type="ECO:0000256" key="6">
    <source>
        <dbReference type="ARBA" id="ARBA00023136"/>
    </source>
</evidence>
<dbReference type="InterPro" id="IPR003959">
    <property type="entry name" value="ATPase_AAA_core"/>
</dbReference>
<dbReference type="InterPro" id="IPR015415">
    <property type="entry name" value="Spast_Vps4_C"/>
</dbReference>
<keyword evidence="9" id="KW-0378">Hydrolase</keyword>
<dbReference type="Gene3D" id="3.40.50.300">
    <property type="entry name" value="P-loop containing nucleotide triphosphate hydrolases"/>
    <property type="match status" value="1"/>
</dbReference>
<accession>A0A9P9ALI2</accession>
<dbReference type="GO" id="GO:0005524">
    <property type="term" value="F:ATP binding"/>
    <property type="evidence" value="ECO:0007669"/>
    <property type="project" value="UniProtKB-KW"/>
</dbReference>
<dbReference type="InterPro" id="IPR003960">
    <property type="entry name" value="ATPase_AAA_CS"/>
</dbReference>
<dbReference type="GO" id="GO:0007033">
    <property type="term" value="P:vacuole organization"/>
    <property type="evidence" value="ECO:0007669"/>
    <property type="project" value="TreeGrafter"/>
</dbReference>
<dbReference type="InterPro" id="IPR003593">
    <property type="entry name" value="AAA+_ATPase"/>
</dbReference>
<keyword evidence="3 7" id="KW-0547">Nucleotide-binding</keyword>
<dbReference type="FunFam" id="3.40.50.300:FF:000043">
    <property type="entry name" value="Vacuolar protein sorting-associated protein 4"/>
    <property type="match status" value="1"/>
</dbReference>
<dbReference type="GO" id="GO:0016197">
    <property type="term" value="P:endosomal transport"/>
    <property type="evidence" value="ECO:0007669"/>
    <property type="project" value="TreeGrafter"/>
</dbReference>
<evidence type="ECO:0000256" key="7">
    <source>
        <dbReference type="RuleBase" id="RU003651"/>
    </source>
</evidence>
<dbReference type="SMART" id="SM00382">
    <property type="entry name" value="AAA"/>
    <property type="match status" value="1"/>
</dbReference>
<dbReference type="GO" id="GO:0045324">
    <property type="term" value="P:late endosome to vacuole transport"/>
    <property type="evidence" value="ECO:0007669"/>
    <property type="project" value="UniProtKB-ARBA"/>
</dbReference>
<dbReference type="Proteomes" id="UP000777438">
    <property type="component" value="Unassembled WGS sequence"/>
</dbReference>
<dbReference type="OrthoDB" id="29072at2759"/>
<protein>
    <submittedName>
        <fullName evidence="9">P-loop containing nucleoside triphosphate hydrolase protein</fullName>
    </submittedName>
</protein>